<evidence type="ECO:0000313" key="3">
    <source>
        <dbReference type="EMBL" id="CAG6448612.1"/>
    </source>
</evidence>
<feature type="chain" id="PRO_5034008726" evidence="2">
    <location>
        <begin position="16"/>
        <end position="120"/>
    </location>
</feature>
<keyword evidence="2" id="KW-0732">Signal</keyword>
<reference evidence="3" key="1">
    <citation type="submission" date="2021-05" db="EMBL/GenBank/DDBJ databases">
        <authorList>
            <person name="Alioto T."/>
            <person name="Alioto T."/>
            <person name="Gomez Garrido J."/>
        </authorList>
    </citation>
    <scope>NUCLEOTIDE SEQUENCE</scope>
</reference>
<sequence>MRWCDRRHFWRRTLPRWSVLISRWTIRVSWRSVKLVAIRRVGLAKERSSLSTLVWTTGRELMPCLALIWRLALGKSLGSLVEPEQGNPVSSAHYSDSTHLKPKAQSRSTESTLIAFHLSS</sequence>
<name>A0A8D8A573_CULPI</name>
<dbReference type="AlphaFoldDB" id="A0A8D8A573"/>
<accession>A0A8D8A573</accession>
<proteinExistence type="predicted"/>
<evidence type="ECO:0000256" key="1">
    <source>
        <dbReference type="SAM" id="MobiDB-lite"/>
    </source>
</evidence>
<feature type="region of interest" description="Disordered" evidence="1">
    <location>
        <begin position="82"/>
        <end position="111"/>
    </location>
</feature>
<evidence type="ECO:0000256" key="2">
    <source>
        <dbReference type="SAM" id="SignalP"/>
    </source>
</evidence>
<protein>
    <submittedName>
        <fullName evidence="3">(northern house mosquito) hypothetical protein</fullName>
    </submittedName>
</protein>
<feature type="signal peptide" evidence="2">
    <location>
        <begin position="1"/>
        <end position="15"/>
    </location>
</feature>
<feature type="compositionally biased region" description="Polar residues" evidence="1">
    <location>
        <begin position="87"/>
        <end position="97"/>
    </location>
</feature>
<organism evidence="3">
    <name type="scientific">Culex pipiens</name>
    <name type="common">House mosquito</name>
    <dbReference type="NCBI Taxonomy" id="7175"/>
    <lineage>
        <taxon>Eukaryota</taxon>
        <taxon>Metazoa</taxon>
        <taxon>Ecdysozoa</taxon>
        <taxon>Arthropoda</taxon>
        <taxon>Hexapoda</taxon>
        <taxon>Insecta</taxon>
        <taxon>Pterygota</taxon>
        <taxon>Neoptera</taxon>
        <taxon>Endopterygota</taxon>
        <taxon>Diptera</taxon>
        <taxon>Nematocera</taxon>
        <taxon>Culicoidea</taxon>
        <taxon>Culicidae</taxon>
        <taxon>Culicinae</taxon>
        <taxon>Culicini</taxon>
        <taxon>Culex</taxon>
        <taxon>Culex</taxon>
    </lineage>
</organism>
<dbReference type="EMBL" id="HBUE01011441">
    <property type="protein sequence ID" value="CAG6448612.1"/>
    <property type="molecule type" value="Transcribed_RNA"/>
</dbReference>